<dbReference type="Proteomes" id="UP000828390">
    <property type="component" value="Unassembled WGS sequence"/>
</dbReference>
<sequence length="73" mass="7845">MYFTIAYEEGWGKQRSGGCSTKRPTGSPWGSDGDHGLEGVALAYGYCRCGPETTSPERSHGMSAHRCSREDAG</sequence>
<organism evidence="2 3">
    <name type="scientific">Dreissena polymorpha</name>
    <name type="common">Zebra mussel</name>
    <name type="synonym">Mytilus polymorpha</name>
    <dbReference type="NCBI Taxonomy" id="45954"/>
    <lineage>
        <taxon>Eukaryota</taxon>
        <taxon>Metazoa</taxon>
        <taxon>Spiralia</taxon>
        <taxon>Lophotrochozoa</taxon>
        <taxon>Mollusca</taxon>
        <taxon>Bivalvia</taxon>
        <taxon>Autobranchia</taxon>
        <taxon>Heteroconchia</taxon>
        <taxon>Euheterodonta</taxon>
        <taxon>Imparidentia</taxon>
        <taxon>Neoheterodontei</taxon>
        <taxon>Myida</taxon>
        <taxon>Dreissenoidea</taxon>
        <taxon>Dreissenidae</taxon>
        <taxon>Dreissena</taxon>
    </lineage>
</organism>
<reference evidence="2" key="2">
    <citation type="submission" date="2020-11" db="EMBL/GenBank/DDBJ databases">
        <authorList>
            <person name="McCartney M.A."/>
            <person name="Auch B."/>
            <person name="Kono T."/>
            <person name="Mallez S."/>
            <person name="Becker A."/>
            <person name="Gohl D.M."/>
            <person name="Silverstein K.A.T."/>
            <person name="Koren S."/>
            <person name="Bechman K.B."/>
            <person name="Herman A."/>
            <person name="Abrahante J.E."/>
            <person name="Garbe J."/>
        </authorList>
    </citation>
    <scope>NUCLEOTIDE SEQUENCE</scope>
    <source>
        <strain evidence="2">Duluth1</strain>
        <tissue evidence="2">Whole animal</tissue>
    </source>
</reference>
<name>A0A9D4NC63_DREPO</name>
<evidence type="ECO:0000313" key="2">
    <source>
        <dbReference type="EMBL" id="KAH3891084.1"/>
    </source>
</evidence>
<reference evidence="2" key="1">
    <citation type="journal article" date="2019" name="bioRxiv">
        <title>The Genome of the Zebra Mussel, Dreissena polymorpha: A Resource for Invasive Species Research.</title>
        <authorList>
            <person name="McCartney M.A."/>
            <person name="Auch B."/>
            <person name="Kono T."/>
            <person name="Mallez S."/>
            <person name="Zhang Y."/>
            <person name="Obille A."/>
            <person name="Becker A."/>
            <person name="Abrahante J.E."/>
            <person name="Garbe J."/>
            <person name="Badalamenti J.P."/>
            <person name="Herman A."/>
            <person name="Mangelson H."/>
            <person name="Liachko I."/>
            <person name="Sullivan S."/>
            <person name="Sone E.D."/>
            <person name="Koren S."/>
            <person name="Silverstein K.A.T."/>
            <person name="Beckman K.B."/>
            <person name="Gohl D.M."/>
        </authorList>
    </citation>
    <scope>NUCLEOTIDE SEQUENCE</scope>
    <source>
        <strain evidence="2">Duluth1</strain>
        <tissue evidence="2">Whole animal</tissue>
    </source>
</reference>
<gene>
    <name evidence="2" type="ORF">DPMN_015173</name>
</gene>
<proteinExistence type="predicted"/>
<dbReference type="EMBL" id="JAIWYP010000001">
    <property type="protein sequence ID" value="KAH3891084.1"/>
    <property type="molecule type" value="Genomic_DNA"/>
</dbReference>
<feature type="region of interest" description="Disordered" evidence="1">
    <location>
        <begin position="13"/>
        <end position="34"/>
    </location>
</feature>
<evidence type="ECO:0000256" key="1">
    <source>
        <dbReference type="SAM" id="MobiDB-lite"/>
    </source>
</evidence>
<evidence type="ECO:0000313" key="3">
    <source>
        <dbReference type="Proteomes" id="UP000828390"/>
    </source>
</evidence>
<protein>
    <submittedName>
        <fullName evidence="2">Uncharacterized protein</fullName>
    </submittedName>
</protein>
<comment type="caution">
    <text evidence="2">The sequence shown here is derived from an EMBL/GenBank/DDBJ whole genome shotgun (WGS) entry which is preliminary data.</text>
</comment>
<accession>A0A9D4NC63</accession>
<dbReference type="AlphaFoldDB" id="A0A9D4NC63"/>
<keyword evidence="3" id="KW-1185">Reference proteome</keyword>
<feature type="region of interest" description="Disordered" evidence="1">
    <location>
        <begin position="53"/>
        <end position="73"/>
    </location>
</feature>